<keyword evidence="5" id="KW-1185">Reference proteome</keyword>
<accession>A0ABU2BBX9</accession>
<name>A0ABU2BBX9_9CORY</name>
<gene>
    <name evidence="4" type="ORF">J2S37_002641</name>
</gene>
<evidence type="ECO:0000256" key="2">
    <source>
        <dbReference type="SAM" id="Phobius"/>
    </source>
</evidence>
<dbReference type="RefSeq" id="WP_277103199.1">
    <property type="nucleotide sequence ID" value="NZ_BAAAJS010000056.1"/>
</dbReference>
<feature type="signal peptide" evidence="3">
    <location>
        <begin position="1"/>
        <end position="23"/>
    </location>
</feature>
<reference evidence="4 5" key="1">
    <citation type="submission" date="2023-07" db="EMBL/GenBank/DDBJ databases">
        <title>Sequencing the genomes of 1000 actinobacteria strains.</title>
        <authorList>
            <person name="Klenk H.-P."/>
        </authorList>
    </citation>
    <scope>NUCLEOTIDE SEQUENCE [LARGE SCALE GENOMIC DNA]</scope>
    <source>
        <strain evidence="4 5">DSM 44508</strain>
    </source>
</reference>
<sequence length="137" mass="14336">MNRRVLSLCIATAVAFSSTPAFASPTEIAATATKSETSASSDTSDYSTSTTDEKSTVTSGTVSTPRSKPPVPGNSDKHKGSSLTGSTPIDVFVILGAVGFVGMLAYKFYRGGIESVRKTLEVAFGSSELFEILNRAR</sequence>
<evidence type="ECO:0000256" key="3">
    <source>
        <dbReference type="SAM" id="SignalP"/>
    </source>
</evidence>
<evidence type="ECO:0000313" key="4">
    <source>
        <dbReference type="EMBL" id="MDR7356103.1"/>
    </source>
</evidence>
<feature type="compositionally biased region" description="Low complexity" evidence="1">
    <location>
        <begin position="30"/>
        <end position="50"/>
    </location>
</feature>
<feature type="region of interest" description="Disordered" evidence="1">
    <location>
        <begin position="30"/>
        <end position="86"/>
    </location>
</feature>
<proteinExistence type="predicted"/>
<feature type="chain" id="PRO_5045410425" evidence="3">
    <location>
        <begin position="24"/>
        <end position="137"/>
    </location>
</feature>
<evidence type="ECO:0000256" key="1">
    <source>
        <dbReference type="SAM" id="MobiDB-lite"/>
    </source>
</evidence>
<feature type="transmembrane region" description="Helical" evidence="2">
    <location>
        <begin position="91"/>
        <end position="109"/>
    </location>
</feature>
<evidence type="ECO:0000313" key="5">
    <source>
        <dbReference type="Proteomes" id="UP001183619"/>
    </source>
</evidence>
<comment type="caution">
    <text evidence="4">The sequence shown here is derived from an EMBL/GenBank/DDBJ whole genome shotgun (WGS) entry which is preliminary data.</text>
</comment>
<dbReference type="Proteomes" id="UP001183619">
    <property type="component" value="Unassembled WGS sequence"/>
</dbReference>
<feature type="compositionally biased region" description="Polar residues" evidence="1">
    <location>
        <begin position="57"/>
        <end position="66"/>
    </location>
</feature>
<dbReference type="EMBL" id="JAVDYF010000001">
    <property type="protein sequence ID" value="MDR7356103.1"/>
    <property type="molecule type" value="Genomic_DNA"/>
</dbReference>
<keyword evidence="2" id="KW-0812">Transmembrane</keyword>
<keyword evidence="3" id="KW-0732">Signal</keyword>
<protein>
    <submittedName>
        <fullName evidence="4">Cobalamin biosynthesis Mg chelatase CobN</fullName>
    </submittedName>
</protein>
<organism evidence="4 5">
    <name type="scientific">Corynebacterium felinum</name>
    <dbReference type="NCBI Taxonomy" id="131318"/>
    <lineage>
        <taxon>Bacteria</taxon>
        <taxon>Bacillati</taxon>
        <taxon>Actinomycetota</taxon>
        <taxon>Actinomycetes</taxon>
        <taxon>Mycobacteriales</taxon>
        <taxon>Corynebacteriaceae</taxon>
        <taxon>Corynebacterium</taxon>
    </lineage>
</organism>
<keyword evidence="2" id="KW-0472">Membrane</keyword>
<keyword evidence="2" id="KW-1133">Transmembrane helix</keyword>